<dbReference type="GO" id="GO:0005737">
    <property type="term" value="C:cytoplasm"/>
    <property type="evidence" value="ECO:0007669"/>
    <property type="project" value="TreeGrafter"/>
</dbReference>
<dbReference type="RefSeq" id="WP_196991623.1">
    <property type="nucleotide sequence ID" value="NZ_JADWYR010000002.1"/>
</dbReference>
<protein>
    <submittedName>
        <fullName evidence="10">Sulfatase-like hydrolase/transferase</fullName>
    </submittedName>
</protein>
<keyword evidence="5 10" id="KW-0378">Hydrolase</keyword>
<dbReference type="Pfam" id="PF18962">
    <property type="entry name" value="Por_Secre_tail"/>
    <property type="match status" value="1"/>
</dbReference>
<dbReference type="InterPro" id="IPR017850">
    <property type="entry name" value="Alkaline_phosphatase_core_sf"/>
</dbReference>
<evidence type="ECO:0000259" key="9">
    <source>
        <dbReference type="Pfam" id="PF18962"/>
    </source>
</evidence>
<dbReference type="AlphaFoldDB" id="A0A931E9B9"/>
<feature type="chain" id="PRO_5037091814" evidence="7">
    <location>
        <begin position="30"/>
        <end position="589"/>
    </location>
</feature>
<evidence type="ECO:0000256" key="4">
    <source>
        <dbReference type="ARBA" id="ARBA00022729"/>
    </source>
</evidence>
<dbReference type="InterPro" id="IPR026444">
    <property type="entry name" value="Secre_tail"/>
</dbReference>
<keyword evidence="6" id="KW-0106">Calcium</keyword>
<dbReference type="EMBL" id="JADWYR010000002">
    <property type="protein sequence ID" value="MBG9377543.1"/>
    <property type="molecule type" value="Genomic_DNA"/>
</dbReference>
<dbReference type="NCBIfam" id="TIGR04183">
    <property type="entry name" value="Por_Secre_tail"/>
    <property type="match status" value="1"/>
</dbReference>
<dbReference type="PANTHER" id="PTHR45953:SF1">
    <property type="entry name" value="IDURONATE 2-SULFATASE"/>
    <property type="match status" value="1"/>
</dbReference>
<comment type="caution">
    <text evidence="10">The sequence shown here is derived from an EMBL/GenBank/DDBJ whole genome shotgun (WGS) entry which is preliminary data.</text>
</comment>
<feature type="domain" description="Sulfatase N-terminal" evidence="8">
    <location>
        <begin position="39"/>
        <end position="385"/>
    </location>
</feature>
<proteinExistence type="inferred from homology"/>
<dbReference type="Pfam" id="PF00884">
    <property type="entry name" value="Sulfatase"/>
    <property type="match status" value="1"/>
</dbReference>
<dbReference type="GO" id="GO:0004423">
    <property type="term" value="F:iduronate-2-sulfatase activity"/>
    <property type="evidence" value="ECO:0007669"/>
    <property type="project" value="InterPro"/>
</dbReference>
<feature type="signal peptide" evidence="7">
    <location>
        <begin position="1"/>
        <end position="29"/>
    </location>
</feature>
<evidence type="ECO:0000256" key="6">
    <source>
        <dbReference type="ARBA" id="ARBA00022837"/>
    </source>
</evidence>
<feature type="domain" description="Secretion system C-terminal sorting" evidence="9">
    <location>
        <begin position="511"/>
        <end position="582"/>
    </location>
</feature>
<dbReference type="InterPro" id="IPR000917">
    <property type="entry name" value="Sulfatase_N"/>
</dbReference>
<keyword evidence="11" id="KW-1185">Reference proteome</keyword>
<dbReference type="InterPro" id="IPR035874">
    <property type="entry name" value="IDS"/>
</dbReference>
<keyword evidence="3" id="KW-0479">Metal-binding</keyword>
<evidence type="ECO:0000256" key="1">
    <source>
        <dbReference type="ARBA" id="ARBA00001913"/>
    </source>
</evidence>
<evidence type="ECO:0000256" key="5">
    <source>
        <dbReference type="ARBA" id="ARBA00022801"/>
    </source>
</evidence>
<dbReference type="PANTHER" id="PTHR45953">
    <property type="entry name" value="IDURONATE 2-SULFATASE"/>
    <property type="match status" value="1"/>
</dbReference>
<dbReference type="Proteomes" id="UP000628448">
    <property type="component" value="Unassembled WGS sequence"/>
</dbReference>
<accession>A0A931E9B9</accession>
<reference evidence="10" key="1">
    <citation type="submission" date="2020-11" db="EMBL/GenBank/DDBJ databases">
        <title>Bacterial whole genome sequence for Panacibacter sp. DH6.</title>
        <authorList>
            <person name="Le V."/>
            <person name="Ko S."/>
            <person name="Ahn C.-Y."/>
            <person name="Oh H.-M."/>
        </authorList>
    </citation>
    <scope>NUCLEOTIDE SEQUENCE</scope>
    <source>
        <strain evidence="10">DH6</strain>
    </source>
</reference>
<evidence type="ECO:0000313" key="10">
    <source>
        <dbReference type="EMBL" id="MBG9377543.1"/>
    </source>
</evidence>
<evidence type="ECO:0000259" key="8">
    <source>
        <dbReference type="Pfam" id="PF00884"/>
    </source>
</evidence>
<comment type="cofactor">
    <cofactor evidence="1">
        <name>Ca(2+)</name>
        <dbReference type="ChEBI" id="CHEBI:29108"/>
    </cofactor>
</comment>
<evidence type="ECO:0000256" key="3">
    <source>
        <dbReference type="ARBA" id="ARBA00022723"/>
    </source>
</evidence>
<evidence type="ECO:0000256" key="2">
    <source>
        <dbReference type="ARBA" id="ARBA00008779"/>
    </source>
</evidence>
<sequence>MSKPTIKRKNISALCIVLFSSVAGLWSNAALGQATPHYNVLFIAVDDMNNRASVFGFPTVLTPNLQRLRKRGTVFTNAYCQFPMCNPSRTSLLSGWRPDKTGVYNNDTRPRSVMGPDVKFLPEYFKMYGYHTERVGKILHGDFENDIAWDYSDSLYIGELRYDEGSQSLTGKKDGGGSWWVTSSPDDSTANGVLVRRMLGRMRLNPPQPFFMALGLTVHNPFTPSISYWNVYGDHAAPQLLPVNRQGQKNGLSGNGSSNIVLPATPAGDRSDVPPVAFPSQVLKSTTEWQNTVHAYYAEVTGMDKQLGLIFDELERKGLWDSTVIVFWSDHGQHLGEHEGTWLKNTLFEESAKAPLIVCVPGKRPAVSKALVEMVDIYPSMAAICGLPAPAGMEGTSFLPLLDNPARPWKRAAFTQVQRYNNPPVNEYGLVTSQYRYNSWGKDGEELYDHKTDPFEYVNQVLNPAYATILSNMRKLMAGGWTRVLPPADPVAINAVTTTNDALQKTGELKVYPNPSKGEKIFVELQSEYNESVHIVVHNSAGKIVQQMTNFLHTGNNILSFSAAERAAGVYTIAIKGKQLSATSLFVLQ</sequence>
<evidence type="ECO:0000256" key="7">
    <source>
        <dbReference type="SAM" id="SignalP"/>
    </source>
</evidence>
<gene>
    <name evidence="10" type="ORF">I5907_14965</name>
</gene>
<evidence type="ECO:0000313" key="11">
    <source>
        <dbReference type="Proteomes" id="UP000628448"/>
    </source>
</evidence>
<comment type="similarity">
    <text evidence="2">Belongs to the sulfatase family.</text>
</comment>
<dbReference type="Gene3D" id="3.40.720.10">
    <property type="entry name" value="Alkaline Phosphatase, subunit A"/>
    <property type="match status" value="1"/>
</dbReference>
<dbReference type="GO" id="GO:0046872">
    <property type="term" value="F:metal ion binding"/>
    <property type="evidence" value="ECO:0007669"/>
    <property type="project" value="UniProtKB-KW"/>
</dbReference>
<keyword evidence="4 7" id="KW-0732">Signal</keyword>
<dbReference type="CDD" id="cd16030">
    <property type="entry name" value="iduronate-2-sulfatase"/>
    <property type="match status" value="1"/>
</dbReference>
<name>A0A931E9B9_9BACT</name>
<dbReference type="SUPFAM" id="SSF53649">
    <property type="entry name" value="Alkaline phosphatase-like"/>
    <property type="match status" value="1"/>
</dbReference>
<organism evidence="10 11">
    <name type="scientific">Panacibacter microcysteis</name>
    <dbReference type="NCBI Taxonomy" id="2793269"/>
    <lineage>
        <taxon>Bacteria</taxon>
        <taxon>Pseudomonadati</taxon>
        <taxon>Bacteroidota</taxon>
        <taxon>Chitinophagia</taxon>
        <taxon>Chitinophagales</taxon>
        <taxon>Chitinophagaceae</taxon>
        <taxon>Panacibacter</taxon>
    </lineage>
</organism>